<dbReference type="Proteomes" id="UP001054945">
    <property type="component" value="Unassembled WGS sequence"/>
</dbReference>
<protein>
    <submittedName>
        <fullName evidence="2">Uncharacterized protein</fullName>
    </submittedName>
</protein>
<comment type="caution">
    <text evidence="2">The sequence shown here is derived from an EMBL/GenBank/DDBJ whole genome shotgun (WGS) entry which is preliminary data.</text>
</comment>
<feature type="transmembrane region" description="Helical" evidence="1">
    <location>
        <begin position="87"/>
        <end position="106"/>
    </location>
</feature>
<dbReference type="AlphaFoldDB" id="A0AAV4NAC4"/>
<feature type="transmembrane region" description="Helical" evidence="1">
    <location>
        <begin position="175"/>
        <end position="198"/>
    </location>
</feature>
<dbReference type="PANTHER" id="PTHR19346:SF4">
    <property type="entry name" value="SUGAR PHOSPHATE TRANSPORTER DOMAIN-CONTAINING PROTEIN"/>
    <property type="match status" value="1"/>
</dbReference>
<feature type="transmembrane region" description="Helical" evidence="1">
    <location>
        <begin position="112"/>
        <end position="134"/>
    </location>
</feature>
<keyword evidence="1" id="KW-0472">Membrane</keyword>
<feature type="transmembrane region" description="Helical" evidence="1">
    <location>
        <begin position="37"/>
        <end position="59"/>
    </location>
</feature>
<evidence type="ECO:0000256" key="1">
    <source>
        <dbReference type="SAM" id="Phobius"/>
    </source>
</evidence>
<dbReference type="InterPro" id="IPR026505">
    <property type="entry name" value="Solute_c_fam_35_mem_F3/F4"/>
</dbReference>
<gene>
    <name evidence="2" type="ORF">CEXT_792681</name>
</gene>
<evidence type="ECO:0000313" key="2">
    <source>
        <dbReference type="EMBL" id="GIX81598.1"/>
    </source>
</evidence>
<keyword evidence="1" id="KW-0812">Transmembrane</keyword>
<name>A0AAV4NAC4_CAEEX</name>
<dbReference type="PANTHER" id="PTHR19346">
    <property type="entry name" value="SUGAR PHOSPHATE TRANSPORTER DOMAIN-CONTAINING PROTEIN"/>
    <property type="match status" value="1"/>
</dbReference>
<keyword evidence="1" id="KW-1133">Transmembrane helix</keyword>
<keyword evidence="3" id="KW-1185">Reference proteome</keyword>
<organism evidence="2 3">
    <name type="scientific">Caerostris extrusa</name>
    <name type="common">Bark spider</name>
    <name type="synonym">Caerostris bankana</name>
    <dbReference type="NCBI Taxonomy" id="172846"/>
    <lineage>
        <taxon>Eukaryota</taxon>
        <taxon>Metazoa</taxon>
        <taxon>Ecdysozoa</taxon>
        <taxon>Arthropoda</taxon>
        <taxon>Chelicerata</taxon>
        <taxon>Arachnida</taxon>
        <taxon>Araneae</taxon>
        <taxon>Araneomorphae</taxon>
        <taxon>Entelegynae</taxon>
        <taxon>Araneoidea</taxon>
        <taxon>Araneidae</taxon>
        <taxon>Caerostris</taxon>
    </lineage>
</organism>
<proteinExistence type="predicted"/>
<dbReference type="EMBL" id="BPLR01003147">
    <property type="protein sequence ID" value="GIX81598.1"/>
    <property type="molecule type" value="Genomic_DNA"/>
</dbReference>
<evidence type="ECO:0000313" key="3">
    <source>
        <dbReference type="Proteomes" id="UP001054945"/>
    </source>
</evidence>
<reference evidence="2 3" key="1">
    <citation type="submission" date="2021-06" db="EMBL/GenBank/DDBJ databases">
        <title>Caerostris extrusa draft genome.</title>
        <authorList>
            <person name="Kono N."/>
            <person name="Arakawa K."/>
        </authorList>
    </citation>
    <scope>NUCLEOTIDE SEQUENCE [LARGE SCALE GENOMIC DNA]</scope>
</reference>
<feature type="transmembrane region" description="Helical" evidence="1">
    <location>
        <begin position="146"/>
        <end position="169"/>
    </location>
</feature>
<sequence length="265" mass="29291">MTVTRFICRCGFFTILWVVTNYMFIYSLTLLDATDVIALYTTNVAFYLSTLVGAIAGAVRRNQDCSCHSMQHGYSSLFAYMDGVSRAVTLGGVVLAAASAAGTAAYKFGTDVLFLHFDWILQYFGNVACLRWSLLHRLRNNSLKDIPWLPIMGAALFIFLGNLLGNFGVVWTYEVFLTLGFLFAVPASAGGVASSSMYERTQRSDRMMRGLLWACIMHHNALTPTTVAEAFVSPRGWGWGWGEGGMQLEFPDRAACFCDVARLVV</sequence>
<feature type="transmembrane region" description="Helical" evidence="1">
    <location>
        <begin position="12"/>
        <end position="31"/>
    </location>
</feature>
<accession>A0AAV4NAC4</accession>